<dbReference type="AlphaFoldDB" id="A0A382SQV0"/>
<evidence type="ECO:0000313" key="1">
    <source>
        <dbReference type="EMBL" id="SVD12330.1"/>
    </source>
</evidence>
<sequence length="31" mass="3535">MKEFRPDGKGIQGEIEVCKHCRCKKCEVVAL</sequence>
<gene>
    <name evidence="1" type="ORF">METZ01_LOCUS365184</name>
</gene>
<accession>A0A382SQV0</accession>
<dbReference type="EMBL" id="UINC01130941">
    <property type="protein sequence ID" value="SVD12330.1"/>
    <property type="molecule type" value="Genomic_DNA"/>
</dbReference>
<proteinExistence type="predicted"/>
<name>A0A382SQV0_9ZZZZ</name>
<protein>
    <submittedName>
        <fullName evidence="1">Uncharacterized protein</fullName>
    </submittedName>
</protein>
<organism evidence="1">
    <name type="scientific">marine metagenome</name>
    <dbReference type="NCBI Taxonomy" id="408172"/>
    <lineage>
        <taxon>unclassified sequences</taxon>
        <taxon>metagenomes</taxon>
        <taxon>ecological metagenomes</taxon>
    </lineage>
</organism>
<reference evidence="1" key="1">
    <citation type="submission" date="2018-05" db="EMBL/GenBank/DDBJ databases">
        <authorList>
            <person name="Lanie J.A."/>
            <person name="Ng W.-L."/>
            <person name="Kazmierczak K.M."/>
            <person name="Andrzejewski T.M."/>
            <person name="Davidsen T.M."/>
            <person name="Wayne K.J."/>
            <person name="Tettelin H."/>
            <person name="Glass J.I."/>
            <person name="Rusch D."/>
            <person name="Podicherti R."/>
            <person name="Tsui H.-C.T."/>
            <person name="Winkler M.E."/>
        </authorList>
    </citation>
    <scope>NUCLEOTIDE SEQUENCE</scope>
</reference>